<dbReference type="PANTHER" id="PTHR47481">
    <property type="match status" value="1"/>
</dbReference>
<gene>
    <name evidence="2" type="ORF">C1H46_041266</name>
</gene>
<evidence type="ECO:0000313" key="2">
    <source>
        <dbReference type="EMBL" id="TQD73178.1"/>
    </source>
</evidence>
<dbReference type="Pfam" id="PF14223">
    <property type="entry name" value="Retrotran_gag_2"/>
    <property type="match status" value="1"/>
</dbReference>
<dbReference type="EMBL" id="VIEB01001321">
    <property type="protein sequence ID" value="TQD73178.1"/>
    <property type="molecule type" value="Genomic_DNA"/>
</dbReference>
<evidence type="ECO:0008006" key="4">
    <source>
        <dbReference type="Google" id="ProtNLM"/>
    </source>
</evidence>
<accession>A0A540KG22</accession>
<dbReference type="AlphaFoldDB" id="A0A540KG22"/>
<feature type="transmembrane region" description="Helical" evidence="1">
    <location>
        <begin position="220"/>
        <end position="236"/>
    </location>
</feature>
<keyword evidence="1" id="KW-0812">Transmembrane</keyword>
<proteinExistence type="predicted"/>
<sequence>MGVGSRIESDDYKAWKMHDYALMLLLTATLSSSAISYVIGSTSSREMWVCLQNHFFLPSTKTSIIKLQTYLYNMTKGSDSISQFLRRIKEARDGLSVLGVTLADEDFVLIALNGLPATYNTFKCVIRRREGVISLENFRQQLLAEEAIVDCASVTKFGDCQTQEIFDSRVVVKGGSITIMVQPTSLFLTVHLEFLAPRHLHILILHHLIFLHIKFVHRRIILMMIVIPYITLSLQFQPLNHVKAHWINNSN</sequence>
<keyword evidence="3" id="KW-1185">Reference proteome</keyword>
<protein>
    <recommendedName>
        <fullName evidence="4">Retrotransposon Copia-like N-terminal domain-containing protein</fullName>
    </recommendedName>
</protein>
<dbReference type="PANTHER" id="PTHR47481:SF34">
    <property type="entry name" value="CCHC-TYPE DOMAIN-CONTAINING PROTEIN"/>
    <property type="match status" value="1"/>
</dbReference>
<dbReference type="Proteomes" id="UP000315295">
    <property type="component" value="Unassembled WGS sequence"/>
</dbReference>
<keyword evidence="1" id="KW-0472">Membrane</keyword>
<reference evidence="2 3" key="1">
    <citation type="journal article" date="2019" name="G3 (Bethesda)">
        <title>Sequencing of a Wild Apple (Malus baccata) Genome Unravels the Differences Between Cultivated and Wild Apple Species Regarding Disease Resistance and Cold Tolerance.</title>
        <authorList>
            <person name="Chen X."/>
        </authorList>
    </citation>
    <scope>NUCLEOTIDE SEQUENCE [LARGE SCALE GENOMIC DNA]</scope>
    <source>
        <strain evidence="3">cv. Shandingzi</strain>
        <tissue evidence="2">Leaves</tissue>
    </source>
</reference>
<name>A0A540KG22_MALBA</name>
<feature type="transmembrane region" description="Helical" evidence="1">
    <location>
        <begin position="20"/>
        <end position="39"/>
    </location>
</feature>
<organism evidence="2 3">
    <name type="scientific">Malus baccata</name>
    <name type="common">Siberian crab apple</name>
    <name type="synonym">Pyrus baccata</name>
    <dbReference type="NCBI Taxonomy" id="106549"/>
    <lineage>
        <taxon>Eukaryota</taxon>
        <taxon>Viridiplantae</taxon>
        <taxon>Streptophyta</taxon>
        <taxon>Embryophyta</taxon>
        <taxon>Tracheophyta</taxon>
        <taxon>Spermatophyta</taxon>
        <taxon>Magnoliopsida</taxon>
        <taxon>eudicotyledons</taxon>
        <taxon>Gunneridae</taxon>
        <taxon>Pentapetalae</taxon>
        <taxon>rosids</taxon>
        <taxon>fabids</taxon>
        <taxon>Rosales</taxon>
        <taxon>Rosaceae</taxon>
        <taxon>Amygdaloideae</taxon>
        <taxon>Maleae</taxon>
        <taxon>Malus</taxon>
    </lineage>
</organism>
<comment type="caution">
    <text evidence="2">The sequence shown here is derived from an EMBL/GenBank/DDBJ whole genome shotgun (WGS) entry which is preliminary data.</text>
</comment>
<evidence type="ECO:0000313" key="3">
    <source>
        <dbReference type="Proteomes" id="UP000315295"/>
    </source>
</evidence>
<evidence type="ECO:0000256" key="1">
    <source>
        <dbReference type="SAM" id="Phobius"/>
    </source>
</evidence>
<keyword evidence="1" id="KW-1133">Transmembrane helix</keyword>